<sequence>MYNCIGEDEQWQEVFGDEVIDFLKEILALKLFPTQVIMNGLQMVVGSSFWADGNTREEATAVDGDRRENWGGRNLVS</sequence>
<protein>
    <submittedName>
        <fullName evidence="2">Uncharacterized protein</fullName>
    </submittedName>
</protein>
<name>A0AAV3PJ37_LITER</name>
<proteinExistence type="predicted"/>
<evidence type="ECO:0000256" key="1">
    <source>
        <dbReference type="SAM" id="MobiDB-lite"/>
    </source>
</evidence>
<evidence type="ECO:0000313" key="3">
    <source>
        <dbReference type="Proteomes" id="UP001454036"/>
    </source>
</evidence>
<evidence type="ECO:0000313" key="2">
    <source>
        <dbReference type="EMBL" id="GAA0151276.1"/>
    </source>
</evidence>
<gene>
    <name evidence="2" type="ORF">LIER_37263</name>
</gene>
<comment type="caution">
    <text evidence="2">The sequence shown here is derived from an EMBL/GenBank/DDBJ whole genome shotgun (WGS) entry which is preliminary data.</text>
</comment>
<keyword evidence="3" id="KW-1185">Reference proteome</keyword>
<reference evidence="2 3" key="1">
    <citation type="submission" date="2024-01" db="EMBL/GenBank/DDBJ databases">
        <title>The complete chloroplast genome sequence of Lithospermum erythrorhizon: insights into the phylogenetic relationship among Boraginaceae species and the maternal lineages of purple gromwells.</title>
        <authorList>
            <person name="Okada T."/>
            <person name="Watanabe K."/>
        </authorList>
    </citation>
    <scope>NUCLEOTIDE SEQUENCE [LARGE SCALE GENOMIC DNA]</scope>
</reference>
<feature type="region of interest" description="Disordered" evidence="1">
    <location>
        <begin position="58"/>
        <end position="77"/>
    </location>
</feature>
<dbReference type="Proteomes" id="UP001454036">
    <property type="component" value="Unassembled WGS sequence"/>
</dbReference>
<feature type="compositionally biased region" description="Basic and acidic residues" evidence="1">
    <location>
        <begin position="58"/>
        <end position="70"/>
    </location>
</feature>
<organism evidence="2 3">
    <name type="scientific">Lithospermum erythrorhizon</name>
    <name type="common">Purple gromwell</name>
    <name type="synonym">Lithospermum officinale var. erythrorhizon</name>
    <dbReference type="NCBI Taxonomy" id="34254"/>
    <lineage>
        <taxon>Eukaryota</taxon>
        <taxon>Viridiplantae</taxon>
        <taxon>Streptophyta</taxon>
        <taxon>Embryophyta</taxon>
        <taxon>Tracheophyta</taxon>
        <taxon>Spermatophyta</taxon>
        <taxon>Magnoliopsida</taxon>
        <taxon>eudicotyledons</taxon>
        <taxon>Gunneridae</taxon>
        <taxon>Pentapetalae</taxon>
        <taxon>asterids</taxon>
        <taxon>lamiids</taxon>
        <taxon>Boraginales</taxon>
        <taxon>Boraginaceae</taxon>
        <taxon>Boraginoideae</taxon>
        <taxon>Lithospermeae</taxon>
        <taxon>Lithospermum</taxon>
    </lineage>
</organism>
<dbReference type="EMBL" id="BAABME010017764">
    <property type="protein sequence ID" value="GAA0151276.1"/>
    <property type="molecule type" value="Genomic_DNA"/>
</dbReference>
<accession>A0AAV3PJ37</accession>
<dbReference type="AlphaFoldDB" id="A0AAV3PJ37"/>